<keyword evidence="4 6" id="KW-0539">Nucleus</keyword>
<dbReference type="OrthoDB" id="431557at2759"/>
<dbReference type="InterPro" id="IPR050115">
    <property type="entry name" value="Proteasome_alpha"/>
</dbReference>
<dbReference type="InterPro" id="IPR001353">
    <property type="entry name" value="Proteasome_sua/b"/>
</dbReference>
<evidence type="ECO:0000256" key="2">
    <source>
        <dbReference type="ARBA" id="ARBA00022490"/>
    </source>
</evidence>
<feature type="domain" description="Proteasome alpha-type subunits" evidence="8">
    <location>
        <begin position="6"/>
        <end position="28"/>
    </location>
</feature>
<dbReference type="CDD" id="cd03749">
    <property type="entry name" value="proteasome_alpha_type_1"/>
    <property type="match status" value="1"/>
</dbReference>
<dbReference type="InterPro" id="IPR023332">
    <property type="entry name" value="Proteasome_alpha-type"/>
</dbReference>
<dbReference type="Pfam" id="PF00227">
    <property type="entry name" value="Proteasome"/>
    <property type="match status" value="1"/>
</dbReference>
<sequence>MFRNQYDSDVTTWSPQGRLHQVEYAMEAVKQGSATVGLKNAHHAVLVAFKRRPSELAAHQKKILTIDDHVGVSFAGLTADAKTLGRWMRTQCLHARYFHNAPLRLAKMSTELGNKMQLCIQGYNKRPYGVGMLMAGYDEQGPCIIQICPSANFYPCQAMAIGARSQSARTYLEKHLNEFKTCDLEELVKHGLRALRDTLPNEVDLTKENVSIAIVGQNLDFVVHENAAVEPYLSSIEGEERRGGAAQPQDDEPAAPSDDAPAAGEAETMETE</sequence>
<dbReference type="GO" id="GO:0005634">
    <property type="term" value="C:nucleus"/>
    <property type="evidence" value="ECO:0007669"/>
    <property type="project" value="UniProtKB-SubCell"/>
</dbReference>
<accession>A0A553PGY9</accession>
<comment type="similarity">
    <text evidence="5 6">Belongs to the peptidase T1A family.</text>
</comment>
<evidence type="ECO:0000256" key="6">
    <source>
        <dbReference type="RuleBase" id="RU000551"/>
    </source>
</evidence>
<comment type="subcellular location">
    <subcellularLocation>
        <location evidence="6">Cytoplasm</location>
    </subcellularLocation>
    <subcellularLocation>
        <location evidence="6">Nucleus</location>
    </subcellularLocation>
</comment>
<keyword evidence="10" id="KW-1185">Reference proteome</keyword>
<keyword evidence="3 5" id="KW-0647">Proteasome</keyword>
<gene>
    <name evidence="9" type="ORF">TCAL_14703</name>
</gene>
<evidence type="ECO:0000313" key="9">
    <source>
        <dbReference type="EMBL" id="TRY76945.1"/>
    </source>
</evidence>
<dbReference type="STRING" id="6832.A0A553PGY9"/>
<evidence type="ECO:0000256" key="5">
    <source>
        <dbReference type="PROSITE-ProRule" id="PRU00808"/>
    </source>
</evidence>
<evidence type="ECO:0000256" key="1">
    <source>
        <dbReference type="ARBA" id="ARBA00002000"/>
    </source>
</evidence>
<dbReference type="GO" id="GO:0006511">
    <property type="term" value="P:ubiquitin-dependent protein catabolic process"/>
    <property type="evidence" value="ECO:0007669"/>
    <property type="project" value="InterPro"/>
</dbReference>
<evidence type="ECO:0000256" key="4">
    <source>
        <dbReference type="ARBA" id="ARBA00023242"/>
    </source>
</evidence>
<evidence type="ECO:0000313" key="10">
    <source>
        <dbReference type="Proteomes" id="UP000318571"/>
    </source>
</evidence>
<comment type="subunit">
    <text evidence="6">The 20S proteasome core is composed of 28 subunits that are arranged in four stacked rings, resulting in a barrel-shaped structure. The two end rings are each formed by seven alpha subunits, and the two central rings are each formed by seven beta subunits.</text>
</comment>
<evidence type="ECO:0000256" key="3">
    <source>
        <dbReference type="ARBA" id="ARBA00022942"/>
    </source>
</evidence>
<dbReference type="InterPro" id="IPR035144">
    <property type="entry name" value="Proteasome_alpha1"/>
</dbReference>
<dbReference type="Pfam" id="PF10584">
    <property type="entry name" value="Proteasome_A_N"/>
    <property type="match status" value="1"/>
</dbReference>
<dbReference type="Gene3D" id="3.60.20.10">
    <property type="entry name" value="Glutamine Phosphoribosylpyrophosphate, subunit 1, domain 1"/>
    <property type="match status" value="1"/>
</dbReference>
<evidence type="ECO:0000259" key="8">
    <source>
        <dbReference type="PROSITE" id="PS00388"/>
    </source>
</evidence>
<dbReference type="GO" id="GO:0005737">
    <property type="term" value="C:cytoplasm"/>
    <property type="evidence" value="ECO:0007669"/>
    <property type="project" value="UniProtKB-SubCell"/>
</dbReference>
<comment type="caution">
    <text evidence="9">The sequence shown here is derived from an EMBL/GenBank/DDBJ whole genome shotgun (WGS) entry which is preliminary data.</text>
</comment>
<dbReference type="PANTHER" id="PTHR11599">
    <property type="entry name" value="PROTEASOME SUBUNIT ALPHA/BETA"/>
    <property type="match status" value="1"/>
</dbReference>
<name>A0A553PGY9_TIGCA</name>
<feature type="compositionally biased region" description="Low complexity" evidence="7">
    <location>
        <begin position="244"/>
        <end position="266"/>
    </location>
</feature>
<keyword evidence="2 6" id="KW-0963">Cytoplasm</keyword>
<dbReference type="Proteomes" id="UP000318571">
    <property type="component" value="Chromosome 5"/>
</dbReference>
<dbReference type="FunFam" id="3.60.20.10:FF:000063">
    <property type="entry name" value="Proteasome subunit alpha type"/>
    <property type="match status" value="1"/>
</dbReference>
<dbReference type="SUPFAM" id="SSF56235">
    <property type="entry name" value="N-terminal nucleophile aminohydrolases (Ntn hydrolases)"/>
    <property type="match status" value="1"/>
</dbReference>
<dbReference type="SMART" id="SM00948">
    <property type="entry name" value="Proteasome_A_N"/>
    <property type="match status" value="1"/>
</dbReference>
<feature type="region of interest" description="Disordered" evidence="7">
    <location>
        <begin position="234"/>
        <end position="272"/>
    </location>
</feature>
<dbReference type="PROSITE" id="PS00388">
    <property type="entry name" value="PROTEASOME_ALPHA_1"/>
    <property type="match status" value="1"/>
</dbReference>
<dbReference type="AlphaFoldDB" id="A0A553PGY9"/>
<evidence type="ECO:0000256" key="7">
    <source>
        <dbReference type="SAM" id="MobiDB-lite"/>
    </source>
</evidence>
<dbReference type="OMA" id="NTQVYGK"/>
<protein>
    <recommendedName>
        <fullName evidence="6">Proteasome subunit alpha type</fullName>
    </recommendedName>
</protein>
<dbReference type="GO" id="GO:0019773">
    <property type="term" value="C:proteasome core complex, alpha-subunit complex"/>
    <property type="evidence" value="ECO:0007669"/>
    <property type="project" value="UniProtKB-UniRule"/>
</dbReference>
<comment type="function">
    <text evidence="1">The proteasome is a multicatalytic proteinase complex which is characterized by its ability to cleave peptides with Arg, Phe, Tyr, Leu, and Glu adjacent to the leaving group at neutral or slightly basic pH. The proteasome has an ATP-dependent proteolytic activity.</text>
</comment>
<dbReference type="PROSITE" id="PS51475">
    <property type="entry name" value="PROTEASOME_ALPHA_2"/>
    <property type="match status" value="1"/>
</dbReference>
<reference evidence="9 10" key="1">
    <citation type="journal article" date="2018" name="Nat. Ecol. Evol.">
        <title>Genomic signatures of mitonuclear coevolution across populations of Tigriopus californicus.</title>
        <authorList>
            <person name="Barreto F.S."/>
            <person name="Watson E.T."/>
            <person name="Lima T.G."/>
            <person name="Willett C.S."/>
            <person name="Edmands S."/>
            <person name="Li W."/>
            <person name="Burton R.S."/>
        </authorList>
    </citation>
    <scope>NUCLEOTIDE SEQUENCE [LARGE SCALE GENOMIC DNA]</scope>
    <source>
        <strain evidence="9 10">San Diego</strain>
    </source>
</reference>
<organism evidence="9 10">
    <name type="scientific">Tigriopus californicus</name>
    <name type="common">Marine copepod</name>
    <dbReference type="NCBI Taxonomy" id="6832"/>
    <lineage>
        <taxon>Eukaryota</taxon>
        <taxon>Metazoa</taxon>
        <taxon>Ecdysozoa</taxon>
        <taxon>Arthropoda</taxon>
        <taxon>Crustacea</taxon>
        <taxon>Multicrustacea</taxon>
        <taxon>Hexanauplia</taxon>
        <taxon>Copepoda</taxon>
        <taxon>Harpacticoida</taxon>
        <taxon>Harpacticidae</taxon>
        <taxon>Tigriopus</taxon>
    </lineage>
</organism>
<proteinExistence type="inferred from homology"/>
<dbReference type="InterPro" id="IPR000426">
    <property type="entry name" value="Proteasome_asu_N"/>
</dbReference>
<dbReference type="InterPro" id="IPR029055">
    <property type="entry name" value="Ntn_hydrolases_N"/>
</dbReference>
<dbReference type="EMBL" id="VCGU01000004">
    <property type="protein sequence ID" value="TRY76945.1"/>
    <property type="molecule type" value="Genomic_DNA"/>
</dbReference>